<keyword evidence="1" id="KW-0862">Zinc</keyword>
<evidence type="ECO:0000313" key="5">
    <source>
        <dbReference type="Proteomes" id="UP001164746"/>
    </source>
</evidence>
<keyword evidence="1" id="KW-0479">Metal-binding</keyword>
<dbReference type="PANTHER" id="PTHR33568">
    <property type="entry name" value="DNA POLYMERASE"/>
    <property type="match status" value="1"/>
</dbReference>
<evidence type="ECO:0000256" key="2">
    <source>
        <dbReference type="SAM" id="MobiDB-lite"/>
    </source>
</evidence>
<dbReference type="InterPro" id="IPR013087">
    <property type="entry name" value="Znf_C2H2_type"/>
</dbReference>
<evidence type="ECO:0000313" key="4">
    <source>
        <dbReference type="EMBL" id="WAR16231.1"/>
    </source>
</evidence>
<feature type="domain" description="C2H2-type" evidence="3">
    <location>
        <begin position="65"/>
        <end position="88"/>
    </location>
</feature>
<feature type="region of interest" description="Disordered" evidence="2">
    <location>
        <begin position="86"/>
        <end position="113"/>
    </location>
</feature>
<gene>
    <name evidence="4" type="ORF">MAR_030825</name>
</gene>
<accession>A0ABY7F5B9</accession>
<keyword evidence="1" id="KW-0863">Zinc-finger</keyword>
<dbReference type="InterPro" id="IPR023211">
    <property type="entry name" value="DNA_pol_palm_dom_sf"/>
</dbReference>
<feature type="domain" description="C2H2-type" evidence="3">
    <location>
        <begin position="10"/>
        <end position="39"/>
    </location>
</feature>
<proteinExistence type="predicted"/>
<reference evidence="4" key="1">
    <citation type="submission" date="2022-11" db="EMBL/GenBank/DDBJ databases">
        <title>Centuries of genome instability and evolution in soft-shell clam transmissible cancer (bioRxiv).</title>
        <authorList>
            <person name="Hart S.F.M."/>
            <person name="Yonemitsu M.A."/>
            <person name="Giersch R.M."/>
            <person name="Beal B.F."/>
            <person name="Arriagada G."/>
            <person name="Davis B.W."/>
            <person name="Ostrander E.A."/>
            <person name="Goff S.P."/>
            <person name="Metzger M.J."/>
        </authorList>
    </citation>
    <scope>NUCLEOTIDE SEQUENCE</scope>
    <source>
        <strain evidence="4">MELC-2E11</strain>
        <tissue evidence="4">Siphon/mantle</tissue>
    </source>
</reference>
<keyword evidence="5" id="KW-1185">Reference proteome</keyword>
<dbReference type="Proteomes" id="UP001164746">
    <property type="component" value="Chromosome 10"/>
</dbReference>
<organism evidence="4 5">
    <name type="scientific">Mya arenaria</name>
    <name type="common">Soft-shell clam</name>
    <dbReference type="NCBI Taxonomy" id="6604"/>
    <lineage>
        <taxon>Eukaryota</taxon>
        <taxon>Metazoa</taxon>
        <taxon>Spiralia</taxon>
        <taxon>Lophotrochozoa</taxon>
        <taxon>Mollusca</taxon>
        <taxon>Bivalvia</taxon>
        <taxon>Autobranchia</taxon>
        <taxon>Heteroconchia</taxon>
        <taxon>Euheterodonta</taxon>
        <taxon>Imparidentia</taxon>
        <taxon>Neoheterodontei</taxon>
        <taxon>Myida</taxon>
        <taxon>Myoidea</taxon>
        <taxon>Myidae</taxon>
        <taxon>Mya</taxon>
    </lineage>
</organism>
<name>A0ABY7F5B9_MYAAR</name>
<dbReference type="InterPro" id="IPR043502">
    <property type="entry name" value="DNA/RNA_pol_sf"/>
</dbReference>
<feature type="domain" description="C2H2-type" evidence="3">
    <location>
        <begin position="37"/>
        <end position="64"/>
    </location>
</feature>
<sequence>MELFLDMAVHACEECGANFPKLSQLLKHRRVQNHWKHKCESCKKSFSRKQNFDRHMARHKDERNQHCPECLKVFRREDALNEHLRQEHGWTGGAKRQHTDQEGGGAAKRRKLDEEDPKTFYNIEKVAERKIEKFKTMATYYKVFMKDLEVEGLSNILKTLKQMFRSILDTITEDIPETDLVRISIDNPELDFPHHARMYAARRTDSGQNNEAFRIDIVHVQNPSGKGYKRKPFVDLNKMLQNKRSVIQIKNNDELCCARAIITAIAQIENHPQWNSISLGRAIQGQLAETLHQKAGVPLQRCGIEEVKKFQAVLPNYQIHVLSKEHFNGIIYDGVEGGEPIYLYYHDQHFDVITKMTGFLNRSYFCESCKKGYSNKEKHYCNNPCVYCHQLHSEEEDKWTFCSKCNRNFKSDVCFKMHLKTSDAGKSTCITYFECENCDQTINMDRHKKAHVCHEVYCKTCKDFVTEDHMCYMQPVIENTSSCERNKIKKDKVASYIFFDFECTQDERLQCEQGYTKGQNGKCGNCNKSWCGSFEHRPNFCVAQKVCGKCLQNPVSPQSTCHACACNLVFRTNFLAHESIAIIPPHGYRPEEKQSVKNIHFVNNESVKLEWVYNDDFVEPSARTNVIIAAYTTSQARLKLYSYLKPLDTRMTYCDTDSLVFTTRPGEWEPPLGDYLGDLTDEVPRNTITAFVTGGPKHYAYSLRHPTKNGHTSICKVRGITLNFKKSLDINFQTVKDMVTGKGNDCVTVIDENKIARNPSTGHIITKRENKDYKIVFDKRVIGKEYRTHPYGY</sequence>
<dbReference type="SUPFAM" id="SSF57667">
    <property type="entry name" value="beta-beta-alpha zinc fingers"/>
    <property type="match status" value="2"/>
</dbReference>
<dbReference type="Gene3D" id="3.90.1600.10">
    <property type="entry name" value="Palm domain of DNA polymerase"/>
    <property type="match status" value="1"/>
</dbReference>
<dbReference type="PROSITE" id="PS00028">
    <property type="entry name" value="ZINC_FINGER_C2H2_1"/>
    <property type="match status" value="3"/>
</dbReference>
<evidence type="ECO:0000259" key="3">
    <source>
        <dbReference type="PROSITE" id="PS50157"/>
    </source>
</evidence>
<protein>
    <submittedName>
        <fullName evidence="4">ZN615-like protein</fullName>
    </submittedName>
</protein>
<dbReference type="PROSITE" id="PS50157">
    <property type="entry name" value="ZINC_FINGER_C2H2_2"/>
    <property type="match status" value="3"/>
</dbReference>
<dbReference type="PANTHER" id="PTHR33568:SF3">
    <property type="entry name" value="DNA-DIRECTED DNA POLYMERASE"/>
    <property type="match status" value="1"/>
</dbReference>
<dbReference type="SUPFAM" id="SSF56672">
    <property type="entry name" value="DNA/RNA polymerases"/>
    <property type="match status" value="1"/>
</dbReference>
<dbReference type="Gene3D" id="3.30.160.60">
    <property type="entry name" value="Classic Zinc Finger"/>
    <property type="match status" value="1"/>
</dbReference>
<dbReference type="EMBL" id="CP111021">
    <property type="protein sequence ID" value="WAR16231.1"/>
    <property type="molecule type" value="Genomic_DNA"/>
</dbReference>
<dbReference type="InterPro" id="IPR036236">
    <property type="entry name" value="Znf_C2H2_sf"/>
</dbReference>
<dbReference type="SMART" id="SM00355">
    <property type="entry name" value="ZnF_C2H2"/>
    <property type="match status" value="5"/>
</dbReference>
<evidence type="ECO:0000256" key="1">
    <source>
        <dbReference type="PROSITE-ProRule" id="PRU00042"/>
    </source>
</evidence>